<protein>
    <submittedName>
        <fullName evidence="2">Arm DNA-binding domain-containing protein</fullName>
    </submittedName>
</protein>
<organism evidence="2 3">
    <name type="scientific">Segatella copri</name>
    <dbReference type="NCBI Taxonomy" id="165179"/>
    <lineage>
        <taxon>Bacteria</taxon>
        <taxon>Pseudomonadati</taxon>
        <taxon>Bacteroidota</taxon>
        <taxon>Bacteroidia</taxon>
        <taxon>Bacteroidales</taxon>
        <taxon>Prevotellaceae</taxon>
        <taxon>Segatella</taxon>
    </lineage>
</organism>
<comment type="caution">
    <text evidence="2">The sequence shown here is derived from an EMBL/GenBank/DDBJ whole genome shotgun (WGS) entry which is preliminary data.</text>
</comment>
<evidence type="ECO:0000259" key="1">
    <source>
        <dbReference type="Pfam" id="PF17293"/>
    </source>
</evidence>
<proteinExistence type="predicted"/>
<dbReference type="Pfam" id="PF17293">
    <property type="entry name" value="Arm-DNA-bind_5"/>
    <property type="match status" value="1"/>
</dbReference>
<dbReference type="GO" id="GO:0003677">
    <property type="term" value="F:DNA binding"/>
    <property type="evidence" value="ECO:0007669"/>
    <property type="project" value="UniProtKB-KW"/>
</dbReference>
<reference evidence="2" key="1">
    <citation type="submission" date="2022-07" db="EMBL/GenBank/DDBJ databases">
        <title>Prevotella copri.</title>
        <authorList>
            <person name="Yang C."/>
        </authorList>
    </citation>
    <scope>NUCLEOTIDE SEQUENCE</scope>
    <source>
        <strain evidence="2">HF2107</strain>
    </source>
</reference>
<dbReference type="AlphaFoldDB" id="A0AAW5IMI8"/>
<feature type="domain" description="Arm DNA-binding" evidence="1">
    <location>
        <begin position="10"/>
        <end position="73"/>
    </location>
</feature>
<evidence type="ECO:0000313" key="3">
    <source>
        <dbReference type="Proteomes" id="UP001205531"/>
    </source>
</evidence>
<dbReference type="EMBL" id="JANDWZ010000017">
    <property type="protein sequence ID" value="MCP9564609.1"/>
    <property type="molecule type" value="Genomic_DNA"/>
</dbReference>
<gene>
    <name evidence="2" type="ORF">NNC64_08560</name>
</gene>
<keyword evidence="2" id="KW-0238">DNA-binding</keyword>
<feature type="non-terminal residue" evidence="2">
    <location>
        <position position="76"/>
    </location>
</feature>
<evidence type="ECO:0000313" key="2">
    <source>
        <dbReference type="EMBL" id="MCP9564609.1"/>
    </source>
</evidence>
<dbReference type="RefSeq" id="WP_254978364.1">
    <property type="nucleotide sequence ID" value="NZ_JANDWZ010000017.1"/>
</dbReference>
<dbReference type="Proteomes" id="UP001205531">
    <property type="component" value="Unassembled WGS sequence"/>
</dbReference>
<name>A0AAW5IMI8_9BACT</name>
<dbReference type="InterPro" id="IPR035386">
    <property type="entry name" value="Arm-DNA-bind_5"/>
</dbReference>
<accession>A0AAW5IMI8</accession>
<sequence>MKIEKFKVLLYLKKSGMDKNGKAPIMGRITVNRTMAQFSCKLSCTPSLWNPRASRLEGKSKEAVETNKDIEQLLLS</sequence>